<dbReference type="Gene3D" id="1.10.760.10">
    <property type="entry name" value="Cytochrome c-like domain"/>
    <property type="match status" value="1"/>
</dbReference>
<dbReference type="GO" id="GO:0020037">
    <property type="term" value="F:heme binding"/>
    <property type="evidence" value="ECO:0007669"/>
    <property type="project" value="InterPro"/>
</dbReference>
<accession>A0A1D7V451</accession>
<evidence type="ECO:0000256" key="2">
    <source>
        <dbReference type="ARBA" id="ARBA00022723"/>
    </source>
</evidence>
<evidence type="ECO:0000313" key="7">
    <source>
        <dbReference type="Proteomes" id="UP000094197"/>
    </source>
</evidence>
<dbReference type="Proteomes" id="UP000094197">
    <property type="component" value="Chromosome 2"/>
</dbReference>
<reference evidence="6 7" key="1">
    <citation type="submission" date="2016-04" db="EMBL/GenBank/DDBJ databases">
        <title>Complete genome seqeunce of Leptospira alstonii serovar Room22.</title>
        <authorList>
            <person name="Nally J.E."/>
            <person name="Bayles D.O."/>
            <person name="Hurley D."/>
            <person name="Fanning S."/>
            <person name="McMahon B.J."/>
            <person name="Arent Z."/>
        </authorList>
    </citation>
    <scope>NUCLEOTIDE SEQUENCE [LARGE SCALE GENOMIC DNA]</scope>
    <source>
        <strain evidence="6 7">GWTS #1</strain>
    </source>
</reference>
<dbReference type="InterPro" id="IPR036909">
    <property type="entry name" value="Cyt_c-like_dom_sf"/>
</dbReference>
<proteinExistence type="predicted"/>
<evidence type="ECO:0000256" key="1">
    <source>
        <dbReference type="ARBA" id="ARBA00022617"/>
    </source>
</evidence>
<dbReference type="EMBL" id="CP015218">
    <property type="protein sequence ID" value="AOP36626.1"/>
    <property type="molecule type" value="Genomic_DNA"/>
</dbReference>
<evidence type="ECO:0000259" key="5">
    <source>
        <dbReference type="PROSITE" id="PS51007"/>
    </source>
</evidence>
<dbReference type="GO" id="GO:0046872">
    <property type="term" value="F:metal ion binding"/>
    <property type="evidence" value="ECO:0007669"/>
    <property type="project" value="UniProtKB-KW"/>
</dbReference>
<evidence type="ECO:0000256" key="4">
    <source>
        <dbReference type="PROSITE-ProRule" id="PRU00433"/>
    </source>
</evidence>
<feature type="domain" description="Cytochrome c" evidence="5">
    <location>
        <begin position="63"/>
        <end position="152"/>
    </location>
</feature>
<evidence type="ECO:0000313" key="6">
    <source>
        <dbReference type="EMBL" id="AOP36626.1"/>
    </source>
</evidence>
<keyword evidence="2 4" id="KW-0479">Metal-binding</keyword>
<dbReference type="OrthoDB" id="9805828at2"/>
<keyword evidence="7" id="KW-1185">Reference proteome</keyword>
<evidence type="ECO:0000256" key="3">
    <source>
        <dbReference type="ARBA" id="ARBA00023004"/>
    </source>
</evidence>
<dbReference type="Pfam" id="PF00034">
    <property type="entry name" value="Cytochrom_C"/>
    <property type="match status" value="1"/>
</dbReference>
<keyword evidence="1 4" id="KW-0349">Heme</keyword>
<dbReference type="PROSITE" id="PS51007">
    <property type="entry name" value="CYTC"/>
    <property type="match status" value="1"/>
</dbReference>
<dbReference type="AlphaFoldDB" id="A0A1D7V451"/>
<keyword evidence="3 4" id="KW-0408">Iron</keyword>
<sequence length="155" mass="17199">MEILSFKKDFGRITREMTIIIAISLIFGISCGKDKTEEGSASSENSKGIGPVASVSLAALDETLANKGKKQFEAKCSACHKFEEKVVGPALAGVTNRRTPEWIMNMILNPVEMTQKDPIAQGLLAEHLTQMTFQNVQESEAREILEYFRKMDSKK</sequence>
<gene>
    <name evidence="6" type="ORF">A0128_19830</name>
</gene>
<name>A0A1D7V451_9LEPT</name>
<dbReference type="PROSITE" id="PS51257">
    <property type="entry name" value="PROKAR_LIPOPROTEIN"/>
    <property type="match status" value="1"/>
</dbReference>
<dbReference type="InterPro" id="IPR009056">
    <property type="entry name" value="Cyt_c-like_dom"/>
</dbReference>
<dbReference type="KEGG" id="laj:A0128_19830"/>
<organism evidence="6 7">
    <name type="scientific">Leptospira tipperaryensis</name>
    <dbReference type="NCBI Taxonomy" id="2564040"/>
    <lineage>
        <taxon>Bacteria</taxon>
        <taxon>Pseudomonadati</taxon>
        <taxon>Spirochaetota</taxon>
        <taxon>Spirochaetia</taxon>
        <taxon>Leptospirales</taxon>
        <taxon>Leptospiraceae</taxon>
        <taxon>Leptospira</taxon>
    </lineage>
</organism>
<dbReference type="GO" id="GO:0009055">
    <property type="term" value="F:electron transfer activity"/>
    <property type="evidence" value="ECO:0007669"/>
    <property type="project" value="InterPro"/>
</dbReference>
<protein>
    <submittedName>
        <fullName evidence="6">Cytochrome C</fullName>
    </submittedName>
</protein>
<dbReference type="SUPFAM" id="SSF46626">
    <property type="entry name" value="Cytochrome c"/>
    <property type="match status" value="1"/>
</dbReference>